<accession>A0A6C0ILS7</accession>
<dbReference type="EMBL" id="MN740185">
    <property type="protein sequence ID" value="QHT92483.1"/>
    <property type="molecule type" value="Genomic_DNA"/>
</dbReference>
<dbReference type="AlphaFoldDB" id="A0A6C0ILS7"/>
<sequence length="97" mass="11065">MERLLAYFTHLFRTTLHEDPSFTVMHSTSSISVDDYIITISVDKRPVLGKRSHTGEPPYRHTMAKTEMNSNASSIAMKEPHYASDTNLYNTFGHGFQ</sequence>
<organism evidence="1">
    <name type="scientific">viral metagenome</name>
    <dbReference type="NCBI Taxonomy" id="1070528"/>
    <lineage>
        <taxon>unclassified sequences</taxon>
        <taxon>metagenomes</taxon>
        <taxon>organismal metagenomes</taxon>
    </lineage>
</organism>
<evidence type="ECO:0000313" key="1">
    <source>
        <dbReference type="EMBL" id="QHT92483.1"/>
    </source>
</evidence>
<protein>
    <submittedName>
        <fullName evidence="1">Uncharacterized protein</fullName>
    </submittedName>
</protein>
<proteinExistence type="predicted"/>
<name>A0A6C0ILS7_9ZZZZ</name>
<reference evidence="1" key="1">
    <citation type="journal article" date="2020" name="Nature">
        <title>Giant virus diversity and host interactions through global metagenomics.</title>
        <authorList>
            <person name="Schulz F."/>
            <person name="Roux S."/>
            <person name="Paez-Espino D."/>
            <person name="Jungbluth S."/>
            <person name="Walsh D.A."/>
            <person name="Denef V.J."/>
            <person name="McMahon K.D."/>
            <person name="Konstantinidis K.T."/>
            <person name="Eloe-Fadrosh E.A."/>
            <person name="Kyrpides N.C."/>
            <person name="Woyke T."/>
        </authorList>
    </citation>
    <scope>NUCLEOTIDE SEQUENCE</scope>
    <source>
        <strain evidence="1">GVMAG-M-3300023184-88</strain>
    </source>
</reference>